<evidence type="ECO:0000256" key="4">
    <source>
        <dbReference type="ARBA" id="ARBA00023163"/>
    </source>
</evidence>
<dbReference type="InterPro" id="IPR036388">
    <property type="entry name" value="WH-like_DNA-bd_sf"/>
</dbReference>
<dbReference type="InterPro" id="IPR036390">
    <property type="entry name" value="WH_DNA-bd_sf"/>
</dbReference>
<dbReference type="PROSITE" id="PS50931">
    <property type="entry name" value="HTH_LYSR"/>
    <property type="match status" value="1"/>
</dbReference>
<dbReference type="GO" id="GO:0003700">
    <property type="term" value="F:DNA-binding transcription factor activity"/>
    <property type="evidence" value="ECO:0007669"/>
    <property type="project" value="InterPro"/>
</dbReference>
<dbReference type="PANTHER" id="PTHR30346">
    <property type="entry name" value="TRANSCRIPTIONAL DUAL REGULATOR HCAR-RELATED"/>
    <property type="match status" value="1"/>
</dbReference>
<evidence type="ECO:0000313" key="6">
    <source>
        <dbReference type="EMBL" id="MBB6122114.1"/>
    </source>
</evidence>
<feature type="domain" description="HTH lysR-type" evidence="5">
    <location>
        <begin position="1"/>
        <end position="59"/>
    </location>
</feature>
<accession>A0A841IUV5</accession>
<evidence type="ECO:0000256" key="2">
    <source>
        <dbReference type="ARBA" id="ARBA00023015"/>
    </source>
</evidence>
<comment type="caution">
    <text evidence="6">The sequence shown here is derived from an EMBL/GenBank/DDBJ whole genome shotgun (WGS) entry which is preliminary data.</text>
</comment>
<comment type="similarity">
    <text evidence="1">Belongs to the LysR transcriptional regulatory family.</text>
</comment>
<dbReference type="InterPro" id="IPR000847">
    <property type="entry name" value="LysR_HTH_N"/>
</dbReference>
<protein>
    <submittedName>
        <fullName evidence="6">DNA-binding transcriptional LysR family regulator</fullName>
    </submittedName>
</protein>
<sequence>MDLVGACLAFVHVSDHAGFTPGAAAAGIPQPVASRRVAALEEHLGGRLFDRSTRRAVLTQFGRDMLPAARRLLQAAEELQHDAARAALRPLRLAVPDTCTPLDLALLGARAREAGVAADPVPAAPAARRTLLRDRDVRAALLAVPSAEADWTVPLGAAATEGPATGTLHLETLRLGRTDLGTRPRRLWLQPEDDVPHIRDPLTRMRDALGLRPTQVATAPSLAAAATEVLAGADLLLCSPAQADELDLYWRPLGGTDLARGYDLAAGTGDEAERLRHLLDRDIARCLGSPGGPR</sequence>
<evidence type="ECO:0000256" key="1">
    <source>
        <dbReference type="ARBA" id="ARBA00009437"/>
    </source>
</evidence>
<dbReference type="AlphaFoldDB" id="A0A841IUV5"/>
<dbReference type="Pfam" id="PF00126">
    <property type="entry name" value="HTH_1"/>
    <property type="match status" value="1"/>
</dbReference>
<keyword evidence="3 6" id="KW-0238">DNA-binding</keyword>
<dbReference type="Proteomes" id="UP000536604">
    <property type="component" value="Unassembled WGS sequence"/>
</dbReference>
<proteinExistence type="inferred from homology"/>
<keyword evidence="4" id="KW-0804">Transcription</keyword>
<keyword evidence="7" id="KW-1185">Reference proteome</keyword>
<dbReference type="GO" id="GO:0032993">
    <property type="term" value="C:protein-DNA complex"/>
    <property type="evidence" value="ECO:0007669"/>
    <property type="project" value="TreeGrafter"/>
</dbReference>
<dbReference type="RefSeq" id="WP_184293553.1">
    <property type="nucleotide sequence ID" value="NZ_JACHJO010000015.1"/>
</dbReference>
<evidence type="ECO:0000259" key="5">
    <source>
        <dbReference type="PROSITE" id="PS50931"/>
    </source>
</evidence>
<evidence type="ECO:0000256" key="3">
    <source>
        <dbReference type="ARBA" id="ARBA00023125"/>
    </source>
</evidence>
<dbReference type="SUPFAM" id="SSF46785">
    <property type="entry name" value="Winged helix' DNA-binding domain"/>
    <property type="match status" value="1"/>
</dbReference>
<keyword evidence="2" id="KW-0805">Transcription regulation</keyword>
<name>A0A841IUV5_9ACTN</name>
<reference evidence="6 7" key="1">
    <citation type="submission" date="2020-08" db="EMBL/GenBank/DDBJ databases">
        <title>Genomic Encyclopedia of Type Strains, Phase III (KMG-III): the genomes of soil and plant-associated and newly described type strains.</title>
        <authorList>
            <person name="Whitman W."/>
        </authorList>
    </citation>
    <scope>NUCLEOTIDE SEQUENCE [LARGE SCALE GENOMIC DNA]</scope>
    <source>
        <strain evidence="6 7">CECT 8712</strain>
    </source>
</reference>
<dbReference type="GO" id="GO:0003677">
    <property type="term" value="F:DNA binding"/>
    <property type="evidence" value="ECO:0007669"/>
    <property type="project" value="UniProtKB-KW"/>
</dbReference>
<gene>
    <name evidence="6" type="ORF">FHS13_004103</name>
</gene>
<evidence type="ECO:0000313" key="7">
    <source>
        <dbReference type="Proteomes" id="UP000536604"/>
    </source>
</evidence>
<organism evidence="6 7">
    <name type="scientific">Nocardiopsis algeriensis</name>
    <dbReference type="NCBI Taxonomy" id="1478215"/>
    <lineage>
        <taxon>Bacteria</taxon>
        <taxon>Bacillati</taxon>
        <taxon>Actinomycetota</taxon>
        <taxon>Actinomycetes</taxon>
        <taxon>Streptosporangiales</taxon>
        <taxon>Nocardiopsidaceae</taxon>
        <taxon>Nocardiopsis</taxon>
    </lineage>
</organism>
<dbReference type="PANTHER" id="PTHR30346:SF0">
    <property type="entry name" value="HCA OPERON TRANSCRIPTIONAL ACTIVATOR HCAR"/>
    <property type="match status" value="1"/>
</dbReference>
<dbReference type="EMBL" id="JACHJO010000015">
    <property type="protein sequence ID" value="MBB6122114.1"/>
    <property type="molecule type" value="Genomic_DNA"/>
</dbReference>
<dbReference type="Gene3D" id="1.10.10.10">
    <property type="entry name" value="Winged helix-like DNA-binding domain superfamily/Winged helix DNA-binding domain"/>
    <property type="match status" value="1"/>
</dbReference>